<dbReference type="EC" id="2.7.2.3" evidence="5 12"/>
<evidence type="ECO:0000256" key="11">
    <source>
        <dbReference type="ARBA" id="ARBA00023152"/>
    </source>
</evidence>
<sequence length="404" mass="42993">MPKKTIRDIDISGKRVLVRVDFNVPLEEKDGAMVVTDDTRIKETLPTLNYLIEKGARVILASHLGRPKGKPDPKQSLKPAVAKLSDLLGKPVAFADDCIGNEAKSKALALKDGEVLVLENVRFHAGEEKNDAALAKSLSELAEVYVNDAFGSAHRAHSSTAGVADFLPAVSGLLMEKELAYLHDELENPERPFVVILGGAKVNDKIEVINRLLDKADTIIIGGGMAYTFRKLVQGISIGKSLYKPDWEPIAQAAIDKAKKNGVKLLIPVDALITDAFDFDAKKLGETKYTGVNESIPDGWEGVDIGPESVKLFAEEVSKAKTVVWNGPMGVFEIKTSAKGTFDIAEAVAANSGAKTIIGGGDSVKAVKKAGVANKVTFISTGGGASLELLEGKELPGVAALQDK</sequence>
<dbReference type="SUPFAM" id="SSF53748">
    <property type="entry name" value="Phosphoglycerate kinase"/>
    <property type="match status" value="1"/>
</dbReference>
<comment type="catalytic activity">
    <reaction evidence="1 12 15">
        <text>(2R)-3-phosphoglycerate + ATP = (2R)-3-phospho-glyceroyl phosphate + ADP</text>
        <dbReference type="Rhea" id="RHEA:14801"/>
        <dbReference type="ChEBI" id="CHEBI:30616"/>
        <dbReference type="ChEBI" id="CHEBI:57604"/>
        <dbReference type="ChEBI" id="CHEBI:58272"/>
        <dbReference type="ChEBI" id="CHEBI:456216"/>
        <dbReference type="EC" id="2.7.2.3"/>
    </reaction>
</comment>
<feature type="binding site" evidence="13">
    <location>
        <position position="155"/>
    </location>
    <ligand>
        <name>(2R)-3-phosphoglycerate</name>
        <dbReference type="ChEBI" id="CHEBI:58272"/>
    </ligand>
</feature>
<dbReference type="HAMAP" id="MF_00145">
    <property type="entry name" value="Phosphoglyc_kinase"/>
    <property type="match status" value="1"/>
</dbReference>
<dbReference type="EMBL" id="QNRR01000004">
    <property type="protein sequence ID" value="RBP44278.1"/>
    <property type="molecule type" value="Genomic_DNA"/>
</dbReference>
<dbReference type="GO" id="GO:0043531">
    <property type="term" value="F:ADP binding"/>
    <property type="evidence" value="ECO:0007669"/>
    <property type="project" value="TreeGrafter"/>
</dbReference>
<comment type="similarity">
    <text evidence="3 12 15">Belongs to the phosphoglycerate kinase family.</text>
</comment>
<evidence type="ECO:0000256" key="9">
    <source>
        <dbReference type="ARBA" id="ARBA00022777"/>
    </source>
</evidence>
<organism evidence="16 17">
    <name type="scientific">Roseimicrobium gellanilyticum</name>
    <dbReference type="NCBI Taxonomy" id="748857"/>
    <lineage>
        <taxon>Bacteria</taxon>
        <taxon>Pseudomonadati</taxon>
        <taxon>Verrucomicrobiota</taxon>
        <taxon>Verrucomicrobiia</taxon>
        <taxon>Verrucomicrobiales</taxon>
        <taxon>Verrucomicrobiaceae</taxon>
        <taxon>Roseimicrobium</taxon>
    </lineage>
</organism>
<dbReference type="Pfam" id="PF00162">
    <property type="entry name" value="PGK"/>
    <property type="match status" value="1"/>
</dbReference>
<evidence type="ECO:0000256" key="4">
    <source>
        <dbReference type="ARBA" id="ARBA00011245"/>
    </source>
</evidence>
<feature type="binding site" evidence="12">
    <location>
        <position position="302"/>
    </location>
    <ligand>
        <name>ATP</name>
        <dbReference type="ChEBI" id="CHEBI:30616"/>
    </ligand>
</feature>
<dbReference type="InterPro" id="IPR001576">
    <property type="entry name" value="Phosphoglycerate_kinase"/>
</dbReference>
<dbReference type="InterPro" id="IPR015911">
    <property type="entry name" value="Phosphoglycerate_kinase_CS"/>
</dbReference>
<dbReference type="UniPathway" id="UPA00109">
    <property type="reaction ID" value="UER00185"/>
</dbReference>
<feature type="binding site" evidence="12">
    <location>
        <position position="155"/>
    </location>
    <ligand>
        <name>substrate</name>
    </ligand>
</feature>
<dbReference type="CDD" id="cd00318">
    <property type="entry name" value="Phosphoglycerate_kinase"/>
    <property type="match status" value="1"/>
</dbReference>
<feature type="binding site" evidence="12 13">
    <location>
        <begin position="21"/>
        <end position="23"/>
    </location>
    <ligand>
        <name>substrate</name>
    </ligand>
</feature>
<comment type="subcellular location">
    <subcellularLocation>
        <location evidence="12">Cytoplasm</location>
    </subcellularLocation>
</comment>
<evidence type="ECO:0000256" key="1">
    <source>
        <dbReference type="ARBA" id="ARBA00000642"/>
    </source>
</evidence>
<dbReference type="GO" id="GO:0006094">
    <property type="term" value="P:gluconeogenesis"/>
    <property type="evidence" value="ECO:0007669"/>
    <property type="project" value="TreeGrafter"/>
</dbReference>
<evidence type="ECO:0000313" key="16">
    <source>
        <dbReference type="EMBL" id="RBP44278.1"/>
    </source>
</evidence>
<comment type="pathway">
    <text evidence="2 12">Carbohydrate degradation; glycolysis; pyruvate from D-glyceraldehyde 3-phosphate: step 2/5.</text>
</comment>
<dbReference type="OrthoDB" id="9808460at2"/>
<dbReference type="PROSITE" id="PS00111">
    <property type="entry name" value="PGLYCERATE_KINASE"/>
    <property type="match status" value="1"/>
</dbReference>
<feature type="binding site" evidence="12">
    <location>
        <position position="40"/>
    </location>
    <ligand>
        <name>substrate</name>
    </ligand>
</feature>
<proteinExistence type="inferred from homology"/>
<dbReference type="FunFam" id="3.40.50.1260:FF:000003">
    <property type="entry name" value="Phosphoglycerate kinase"/>
    <property type="match status" value="1"/>
</dbReference>
<feature type="binding site" evidence="12 13">
    <location>
        <begin position="63"/>
        <end position="66"/>
    </location>
    <ligand>
        <name>substrate</name>
    </ligand>
</feature>
<comment type="caution">
    <text evidence="16">The sequence shown here is derived from an EMBL/GenBank/DDBJ whole genome shotgun (WGS) entry which is preliminary data.</text>
</comment>
<keyword evidence="12" id="KW-0963">Cytoplasm</keyword>
<evidence type="ECO:0000256" key="12">
    <source>
        <dbReference type="HAMAP-Rule" id="MF_00145"/>
    </source>
</evidence>
<dbReference type="PANTHER" id="PTHR11406:SF23">
    <property type="entry name" value="PHOSPHOGLYCERATE KINASE 1, CHLOROPLASTIC-RELATED"/>
    <property type="match status" value="1"/>
</dbReference>
<evidence type="ECO:0000256" key="15">
    <source>
        <dbReference type="RuleBase" id="RU000532"/>
    </source>
</evidence>
<gene>
    <name evidence="12" type="primary">pgk</name>
    <name evidence="16" type="ORF">DES53_10497</name>
</gene>
<evidence type="ECO:0000256" key="3">
    <source>
        <dbReference type="ARBA" id="ARBA00008982"/>
    </source>
</evidence>
<dbReference type="RefSeq" id="WP_113958701.1">
    <property type="nucleotide sequence ID" value="NZ_QNRR01000004.1"/>
</dbReference>
<keyword evidence="17" id="KW-1185">Reference proteome</keyword>
<dbReference type="PRINTS" id="PR00477">
    <property type="entry name" value="PHGLYCKINASE"/>
</dbReference>
<dbReference type="GO" id="GO:0004618">
    <property type="term" value="F:phosphoglycerate kinase activity"/>
    <property type="evidence" value="ECO:0007669"/>
    <property type="project" value="UniProtKB-UniRule"/>
</dbReference>
<dbReference type="FunFam" id="3.40.50.1260:FF:000006">
    <property type="entry name" value="Phosphoglycerate kinase"/>
    <property type="match status" value="1"/>
</dbReference>
<keyword evidence="11 12" id="KW-0324">Glycolysis</keyword>
<dbReference type="Gene3D" id="3.40.50.1260">
    <property type="entry name" value="Phosphoglycerate kinase, N-terminal domain"/>
    <property type="match status" value="2"/>
</dbReference>
<keyword evidence="7 12" id="KW-0808">Transferase</keyword>
<dbReference type="GO" id="GO:0006096">
    <property type="term" value="P:glycolytic process"/>
    <property type="evidence" value="ECO:0007669"/>
    <property type="project" value="UniProtKB-UniRule"/>
</dbReference>
<evidence type="ECO:0000256" key="8">
    <source>
        <dbReference type="ARBA" id="ARBA00022741"/>
    </source>
</evidence>
<feature type="binding site" evidence="13">
    <location>
        <position position="40"/>
    </location>
    <ligand>
        <name>(2R)-3-phosphoglycerate</name>
        <dbReference type="ChEBI" id="CHEBI:58272"/>
    </ligand>
</feature>
<reference evidence="16 17" key="1">
    <citation type="submission" date="2018-06" db="EMBL/GenBank/DDBJ databases">
        <title>Genomic Encyclopedia of Type Strains, Phase IV (KMG-IV): sequencing the most valuable type-strain genomes for metagenomic binning, comparative biology and taxonomic classification.</title>
        <authorList>
            <person name="Goeker M."/>
        </authorList>
    </citation>
    <scope>NUCLEOTIDE SEQUENCE [LARGE SCALE GENOMIC DNA]</scope>
    <source>
        <strain evidence="16 17">DSM 25532</strain>
    </source>
</reference>
<dbReference type="InterPro" id="IPR015824">
    <property type="entry name" value="Phosphoglycerate_kinase_N"/>
</dbReference>
<evidence type="ECO:0000256" key="13">
    <source>
        <dbReference type="PIRSR" id="PIRSR000724-1"/>
    </source>
</evidence>
<name>A0A366HMA2_9BACT</name>
<dbReference type="PANTHER" id="PTHR11406">
    <property type="entry name" value="PHOSPHOGLYCERATE KINASE"/>
    <property type="match status" value="1"/>
</dbReference>
<feature type="binding site" evidence="12 14">
    <location>
        <begin position="360"/>
        <end position="363"/>
    </location>
    <ligand>
        <name>ATP</name>
        <dbReference type="ChEBI" id="CHEBI:30616"/>
    </ligand>
</feature>
<dbReference type="Proteomes" id="UP000253426">
    <property type="component" value="Unassembled WGS sequence"/>
</dbReference>
<feature type="binding site" evidence="12 14">
    <location>
        <position position="333"/>
    </location>
    <ligand>
        <name>ATP</name>
        <dbReference type="ChEBI" id="CHEBI:30616"/>
    </ligand>
</feature>
<evidence type="ECO:0000256" key="14">
    <source>
        <dbReference type="PIRSR" id="PIRSR000724-2"/>
    </source>
</evidence>
<feature type="binding site" evidence="12">
    <location>
        <position position="122"/>
    </location>
    <ligand>
        <name>substrate</name>
    </ligand>
</feature>
<protein>
    <recommendedName>
        <fullName evidence="6 12">Phosphoglycerate kinase</fullName>
        <ecNumber evidence="5 12">2.7.2.3</ecNumber>
    </recommendedName>
</protein>
<dbReference type="AlphaFoldDB" id="A0A366HMA2"/>
<accession>A0A366HMA2</accession>
<evidence type="ECO:0000256" key="6">
    <source>
        <dbReference type="ARBA" id="ARBA00016471"/>
    </source>
</evidence>
<keyword evidence="9 12" id="KW-0418">Kinase</keyword>
<dbReference type="GO" id="GO:0005524">
    <property type="term" value="F:ATP binding"/>
    <property type="evidence" value="ECO:0007669"/>
    <property type="project" value="UniProtKB-KW"/>
</dbReference>
<dbReference type="GO" id="GO:0005829">
    <property type="term" value="C:cytosol"/>
    <property type="evidence" value="ECO:0007669"/>
    <property type="project" value="TreeGrafter"/>
</dbReference>
<evidence type="ECO:0000256" key="2">
    <source>
        <dbReference type="ARBA" id="ARBA00004838"/>
    </source>
</evidence>
<feature type="binding site" evidence="13">
    <location>
        <position position="122"/>
    </location>
    <ligand>
        <name>(2R)-3-phosphoglycerate</name>
        <dbReference type="ChEBI" id="CHEBI:58272"/>
    </ligand>
</feature>
<evidence type="ECO:0000256" key="5">
    <source>
        <dbReference type="ARBA" id="ARBA00013061"/>
    </source>
</evidence>
<comment type="subunit">
    <text evidence="4 12">Monomer.</text>
</comment>
<feature type="binding site" evidence="12 14">
    <location>
        <position position="205"/>
    </location>
    <ligand>
        <name>ATP</name>
        <dbReference type="ChEBI" id="CHEBI:30616"/>
    </ligand>
</feature>
<dbReference type="PIRSF" id="PIRSF000724">
    <property type="entry name" value="Pgk"/>
    <property type="match status" value="1"/>
</dbReference>
<keyword evidence="10 12" id="KW-0067">ATP-binding</keyword>
<dbReference type="InterPro" id="IPR036043">
    <property type="entry name" value="Phosphoglycerate_kinase_sf"/>
</dbReference>
<evidence type="ECO:0000256" key="7">
    <source>
        <dbReference type="ARBA" id="ARBA00022679"/>
    </source>
</evidence>
<evidence type="ECO:0000313" key="17">
    <source>
        <dbReference type="Proteomes" id="UP000253426"/>
    </source>
</evidence>
<evidence type="ECO:0000256" key="10">
    <source>
        <dbReference type="ARBA" id="ARBA00022840"/>
    </source>
</evidence>
<keyword evidence="8 12" id="KW-0547">Nucleotide-binding</keyword>